<feature type="transmembrane region" description="Helical" evidence="7">
    <location>
        <begin position="68"/>
        <end position="86"/>
    </location>
</feature>
<dbReference type="GO" id="GO:0005275">
    <property type="term" value="F:amine transmembrane transporter activity"/>
    <property type="evidence" value="ECO:0007669"/>
    <property type="project" value="TreeGrafter"/>
</dbReference>
<dbReference type="GO" id="GO:0043190">
    <property type="term" value="C:ATP-binding cassette (ABC) transporter complex"/>
    <property type="evidence" value="ECO:0007669"/>
    <property type="project" value="TreeGrafter"/>
</dbReference>
<dbReference type="Pfam" id="PF00528">
    <property type="entry name" value="BPD_transp_1"/>
    <property type="match status" value="1"/>
</dbReference>
<evidence type="ECO:0000256" key="3">
    <source>
        <dbReference type="ARBA" id="ARBA00022475"/>
    </source>
</evidence>
<dbReference type="FunFam" id="1.10.3720.10:FF:000001">
    <property type="entry name" value="Glycine betaine ABC transporter, permease"/>
    <property type="match status" value="1"/>
</dbReference>
<evidence type="ECO:0000256" key="5">
    <source>
        <dbReference type="ARBA" id="ARBA00022989"/>
    </source>
</evidence>
<dbReference type="InterPro" id="IPR035906">
    <property type="entry name" value="MetI-like_sf"/>
</dbReference>
<accession>A0A9X1NJ34</accession>
<evidence type="ECO:0000256" key="1">
    <source>
        <dbReference type="ARBA" id="ARBA00004141"/>
    </source>
</evidence>
<gene>
    <name evidence="9" type="ORF">LR394_24815</name>
</gene>
<feature type="transmembrane region" description="Helical" evidence="7">
    <location>
        <begin position="93"/>
        <end position="115"/>
    </location>
</feature>
<evidence type="ECO:0000313" key="10">
    <source>
        <dbReference type="Proteomes" id="UP001138997"/>
    </source>
</evidence>
<dbReference type="GO" id="GO:0031460">
    <property type="term" value="P:glycine betaine transport"/>
    <property type="evidence" value="ECO:0007669"/>
    <property type="project" value="TreeGrafter"/>
</dbReference>
<feature type="transmembrane region" description="Helical" evidence="7">
    <location>
        <begin position="244"/>
        <end position="263"/>
    </location>
</feature>
<evidence type="ECO:0000256" key="6">
    <source>
        <dbReference type="ARBA" id="ARBA00023136"/>
    </source>
</evidence>
<dbReference type="GO" id="GO:0015226">
    <property type="term" value="F:carnitine transmembrane transporter activity"/>
    <property type="evidence" value="ECO:0007669"/>
    <property type="project" value="TreeGrafter"/>
</dbReference>
<keyword evidence="2 7" id="KW-0813">Transport</keyword>
<feature type="transmembrane region" description="Helical" evidence="7">
    <location>
        <begin position="135"/>
        <end position="162"/>
    </location>
</feature>
<dbReference type="RefSeq" id="WP_231446410.1">
    <property type="nucleotide sequence ID" value="NZ_JAJOMB010000015.1"/>
</dbReference>
<dbReference type="AlphaFoldDB" id="A0A9X1NJ34"/>
<keyword evidence="5 7" id="KW-1133">Transmembrane helix</keyword>
<keyword evidence="4 7" id="KW-0812">Transmembrane</keyword>
<dbReference type="PANTHER" id="PTHR47737:SF1">
    <property type="entry name" value="GLYCINE BETAINE_PROLINE BETAINE TRANSPORT SYSTEM PERMEASE PROTEIN PROW"/>
    <property type="match status" value="1"/>
</dbReference>
<comment type="subcellular location">
    <subcellularLocation>
        <location evidence="7">Cell membrane</location>
        <topology evidence="7">Multi-pass membrane protein</topology>
    </subcellularLocation>
    <subcellularLocation>
        <location evidence="1">Membrane</location>
        <topology evidence="1">Multi-pass membrane protein</topology>
    </subcellularLocation>
</comment>
<comment type="similarity">
    <text evidence="7">Belongs to the binding-protein-dependent transport system permease family.</text>
</comment>
<keyword evidence="3" id="KW-1003">Cell membrane</keyword>
<feature type="transmembrane region" description="Helical" evidence="7">
    <location>
        <begin position="42"/>
        <end position="62"/>
    </location>
</feature>
<dbReference type="InterPro" id="IPR000515">
    <property type="entry name" value="MetI-like"/>
</dbReference>
<protein>
    <submittedName>
        <fullName evidence="9">ABC transporter permease subunit</fullName>
    </submittedName>
</protein>
<dbReference type="EMBL" id="JAJOMB010000015">
    <property type="protein sequence ID" value="MCD5314136.1"/>
    <property type="molecule type" value="Genomic_DNA"/>
</dbReference>
<dbReference type="CDD" id="cd06261">
    <property type="entry name" value="TM_PBP2"/>
    <property type="match status" value="1"/>
</dbReference>
<evidence type="ECO:0000313" key="9">
    <source>
        <dbReference type="EMBL" id="MCD5314136.1"/>
    </source>
</evidence>
<reference evidence="9" key="1">
    <citation type="submission" date="2021-11" db="EMBL/GenBank/DDBJ databases">
        <title>Streptomyces corallinus and Kineosporia corallina sp. nov., two new coral-derived marine actinobacteria.</title>
        <authorList>
            <person name="Buangrab K."/>
            <person name="Sutthacheep M."/>
            <person name="Yeemin T."/>
            <person name="Harunari E."/>
            <person name="Igarashi Y."/>
            <person name="Sripreechasak P."/>
            <person name="Kanchanasin P."/>
            <person name="Tanasupawat S."/>
            <person name="Phongsopitanun W."/>
        </authorList>
    </citation>
    <scope>NUCLEOTIDE SEQUENCE</scope>
    <source>
        <strain evidence="9">JCM 31032</strain>
    </source>
</reference>
<dbReference type="PROSITE" id="PS50928">
    <property type="entry name" value="ABC_TM1"/>
    <property type="match status" value="1"/>
</dbReference>
<proteinExistence type="inferred from homology"/>
<organism evidence="9 10">
    <name type="scientific">Kineosporia babensis</name>
    <dbReference type="NCBI Taxonomy" id="499548"/>
    <lineage>
        <taxon>Bacteria</taxon>
        <taxon>Bacillati</taxon>
        <taxon>Actinomycetota</taxon>
        <taxon>Actinomycetes</taxon>
        <taxon>Kineosporiales</taxon>
        <taxon>Kineosporiaceae</taxon>
        <taxon>Kineosporia</taxon>
    </lineage>
</organism>
<name>A0A9X1NJ34_9ACTN</name>
<comment type="caution">
    <text evidence="9">The sequence shown here is derived from an EMBL/GenBank/DDBJ whole genome shotgun (WGS) entry which is preliminary data.</text>
</comment>
<evidence type="ECO:0000256" key="7">
    <source>
        <dbReference type="RuleBase" id="RU363032"/>
    </source>
</evidence>
<evidence type="ECO:0000256" key="4">
    <source>
        <dbReference type="ARBA" id="ARBA00022692"/>
    </source>
</evidence>
<feature type="domain" description="ABC transmembrane type-1" evidence="8">
    <location>
        <begin position="88"/>
        <end position="267"/>
    </location>
</feature>
<dbReference type="Gene3D" id="1.10.3720.10">
    <property type="entry name" value="MetI-like"/>
    <property type="match status" value="1"/>
</dbReference>
<evidence type="ECO:0000256" key="2">
    <source>
        <dbReference type="ARBA" id="ARBA00022448"/>
    </source>
</evidence>
<evidence type="ECO:0000259" key="8">
    <source>
        <dbReference type="PROSITE" id="PS50928"/>
    </source>
</evidence>
<dbReference type="Proteomes" id="UP001138997">
    <property type="component" value="Unassembled WGS sequence"/>
</dbReference>
<dbReference type="GO" id="GO:0015871">
    <property type="term" value="P:choline transport"/>
    <property type="evidence" value="ECO:0007669"/>
    <property type="project" value="TreeGrafter"/>
</dbReference>
<keyword evidence="10" id="KW-1185">Reference proteome</keyword>
<feature type="transmembrane region" description="Helical" evidence="7">
    <location>
        <begin position="214"/>
        <end position="238"/>
    </location>
</feature>
<keyword evidence="6 7" id="KW-0472">Membrane</keyword>
<dbReference type="PANTHER" id="PTHR47737">
    <property type="entry name" value="GLYCINE BETAINE/PROLINE BETAINE TRANSPORT SYSTEM PERMEASE PROTEIN PROW"/>
    <property type="match status" value="1"/>
</dbReference>
<dbReference type="SUPFAM" id="SSF161098">
    <property type="entry name" value="MetI-like"/>
    <property type="match status" value="1"/>
</dbReference>
<sequence>MPEIKIGQYGEDVINWLTDNLEGFFDWLTTLLSHLLRFTYDIVAGLQPIPMTVVFAVIALVITRKVGLTVLLTVGLLLVDGMGLWYETMQSLATVLLATAVALLIGIPVGIWAAFNPVVRAVVGPVLDFMQTVPTFVYLLPTVLFFGIGAVPGMIATIVFAAPPAVRLTTLGIRQVDAETVEASAAFGGSRWEILREVQLPLARPSIMAGVNQVIMLALSMVVVAGLVGGEGLGGIVVSAVQSLQIGASIEGGLAVVVLAIYLDRVSAALGGQGRGNPSWWPKRKATEGLEQAQVKPAESKDLVAAS</sequence>